<evidence type="ECO:0000313" key="3">
    <source>
        <dbReference type="Proteomes" id="UP000001903"/>
    </source>
</evidence>
<feature type="region of interest" description="Disordered" evidence="1">
    <location>
        <begin position="1"/>
        <end position="62"/>
    </location>
</feature>
<proteinExistence type="predicted"/>
<dbReference type="AlphaFoldDB" id="D2RXM3"/>
<name>D2RXM3_HALTV</name>
<organism evidence="2 3">
    <name type="scientific">Haloterrigena turkmenica (strain ATCC 51198 / DSM 5511 / JCM 9101 / NCIMB 13204 / VKM B-1734 / 4k)</name>
    <name type="common">Halococcus turkmenicus</name>
    <dbReference type="NCBI Taxonomy" id="543526"/>
    <lineage>
        <taxon>Archaea</taxon>
        <taxon>Methanobacteriati</taxon>
        <taxon>Methanobacteriota</taxon>
        <taxon>Stenosarchaea group</taxon>
        <taxon>Halobacteria</taxon>
        <taxon>Halobacteriales</taxon>
        <taxon>Natrialbaceae</taxon>
        <taxon>Haloterrigena</taxon>
    </lineage>
</organism>
<accession>D2RXM3</accession>
<dbReference type="EMBL" id="CP001860">
    <property type="protein sequence ID" value="ADB59707.1"/>
    <property type="molecule type" value="Genomic_DNA"/>
</dbReference>
<evidence type="ECO:0000313" key="2">
    <source>
        <dbReference type="EMBL" id="ADB59707.1"/>
    </source>
</evidence>
<protein>
    <submittedName>
        <fullName evidence="2">Uncharacterized protein</fullName>
    </submittedName>
</protein>
<sequence>MTSGGPKQRRGRRVTAGVSASGGPKRRGPDRLGGAEADMKGGGWHDGETTASGDLLVGDQRG</sequence>
<keyword evidence="3" id="KW-1185">Reference proteome</keyword>
<dbReference type="KEGG" id="htu:Htur_0811"/>
<dbReference type="HOGENOM" id="CLU_2893172_0_0_2"/>
<gene>
    <name evidence="2" type="ordered locus">Htur_0811</name>
</gene>
<dbReference type="Proteomes" id="UP000001903">
    <property type="component" value="Chromosome"/>
</dbReference>
<evidence type="ECO:0000256" key="1">
    <source>
        <dbReference type="SAM" id="MobiDB-lite"/>
    </source>
</evidence>
<feature type="compositionally biased region" description="Basic and acidic residues" evidence="1">
    <location>
        <begin position="37"/>
        <end position="48"/>
    </location>
</feature>
<dbReference type="STRING" id="543526.Htur_0811"/>
<reference evidence="2 3" key="1">
    <citation type="journal article" date="2010" name="Stand. Genomic Sci.">
        <title>Complete genome sequence of Haloterrigena turkmenica type strain (4k).</title>
        <authorList>
            <person name="Saunders E."/>
            <person name="Tindall B.J."/>
            <person name="Fahnrich R."/>
            <person name="Lapidus A."/>
            <person name="Copeland A."/>
            <person name="Del Rio T.G."/>
            <person name="Lucas S."/>
            <person name="Chen F."/>
            <person name="Tice H."/>
            <person name="Cheng J.F."/>
            <person name="Han C."/>
            <person name="Detter J.C."/>
            <person name="Bruce D."/>
            <person name="Goodwin L."/>
            <person name="Chain P."/>
            <person name="Pitluck S."/>
            <person name="Pati A."/>
            <person name="Ivanova N."/>
            <person name="Mavromatis K."/>
            <person name="Chen A."/>
            <person name="Palaniappan K."/>
            <person name="Land M."/>
            <person name="Hauser L."/>
            <person name="Chang Y.J."/>
            <person name="Jeffries C.D."/>
            <person name="Brettin T."/>
            <person name="Rohde M."/>
            <person name="Goker M."/>
            <person name="Bristow J."/>
            <person name="Eisen J.A."/>
            <person name="Markowitz V."/>
            <person name="Hugenholtz P."/>
            <person name="Klenk H.P."/>
            <person name="Kyrpides N.C."/>
        </authorList>
    </citation>
    <scope>NUCLEOTIDE SEQUENCE [LARGE SCALE GENOMIC DNA]</scope>
    <source>
        <strain evidence="3">ATCC 51198 / DSM 5511 / JCM 9101 / NCIMB 13204 / VKM B-1734 / 4k</strain>
    </source>
</reference>